<feature type="compositionally biased region" description="Basic residues" evidence="4">
    <location>
        <begin position="231"/>
        <end position="242"/>
    </location>
</feature>
<evidence type="ECO:0000313" key="6">
    <source>
        <dbReference type="EMBL" id="JAC86862.1"/>
    </source>
</evidence>
<dbReference type="AlphaFoldDB" id="A0A069DT96"/>
<proteinExistence type="evidence at transcript level"/>
<dbReference type="InterPro" id="IPR022776">
    <property type="entry name" value="TRM13/UPF0224_CHHC_Znf_dom"/>
</dbReference>
<dbReference type="EMBL" id="GBGD01002027">
    <property type="protein sequence ID" value="JAC86862.1"/>
    <property type="molecule type" value="mRNA"/>
</dbReference>
<protein>
    <recommendedName>
        <fullName evidence="5">CHHC U11-48K-type domain-containing protein</fullName>
    </recommendedName>
</protein>
<feature type="compositionally biased region" description="Polar residues" evidence="4">
    <location>
        <begin position="164"/>
        <end position="181"/>
    </location>
</feature>
<dbReference type="SUPFAM" id="SSF57667">
    <property type="entry name" value="beta-beta-alpha zinc fingers"/>
    <property type="match status" value="1"/>
</dbReference>
<accession>A0A069DT96</accession>
<dbReference type="GO" id="GO:0008270">
    <property type="term" value="F:zinc ion binding"/>
    <property type="evidence" value="ECO:0007669"/>
    <property type="project" value="UniProtKB-KW"/>
</dbReference>
<feature type="domain" description="CHHC U11-48K-type" evidence="5">
    <location>
        <begin position="35"/>
        <end position="62"/>
    </location>
</feature>
<evidence type="ECO:0000259" key="5">
    <source>
        <dbReference type="PROSITE" id="PS51800"/>
    </source>
</evidence>
<feature type="compositionally biased region" description="Basic and acidic residues" evidence="4">
    <location>
        <begin position="209"/>
        <end position="230"/>
    </location>
</feature>
<evidence type="ECO:0000256" key="1">
    <source>
        <dbReference type="ARBA" id="ARBA00022723"/>
    </source>
</evidence>
<feature type="compositionally biased region" description="Low complexity" evidence="4">
    <location>
        <begin position="198"/>
        <end position="208"/>
    </location>
</feature>
<organism evidence="6">
    <name type="scientific">Panstrongylus megistus</name>
    <dbReference type="NCBI Taxonomy" id="65343"/>
    <lineage>
        <taxon>Eukaryota</taxon>
        <taxon>Metazoa</taxon>
        <taxon>Ecdysozoa</taxon>
        <taxon>Arthropoda</taxon>
        <taxon>Hexapoda</taxon>
        <taxon>Insecta</taxon>
        <taxon>Pterygota</taxon>
        <taxon>Neoptera</taxon>
        <taxon>Paraneoptera</taxon>
        <taxon>Hemiptera</taxon>
        <taxon>Heteroptera</taxon>
        <taxon>Panheteroptera</taxon>
        <taxon>Cimicomorpha</taxon>
        <taxon>Reduviidae</taxon>
        <taxon>Triatominae</taxon>
        <taxon>Panstrongylus</taxon>
    </lineage>
</organism>
<sequence length="343" mass="38684">EPVLVCPYNKAHSIIKSRMQFHLVKCRLQSPNSEKVVCPFDSTHVVPKVELEFHQQICENRIVLDSFLYDVGSSKCPVEDVPADVPPEALAPCEENWDADPVVSVLDVVKEGAKERKVLLNLIGAPKAERKAHRVQERLRFQRVADAKEIEKEIEKKNKECRQKNCTQTSQKEVSSGVVDNSAQDKSSQKSQDDQVEDSSQVSSVSESASKEESNTDTNKNDKDDFEVVKSHKKGQGKKNKKSQQQVRRPPPQNTPISKESGELNHMTKLNNDRSENKESVQPEIAERRPPEMKIKKNAWEKPLNMGSRDEDRAHNSVVCPLDDFPSLPVSGRGRGLLKSFKD</sequence>
<name>A0A069DT96_9HEMI</name>
<dbReference type="Pfam" id="PF05253">
    <property type="entry name" value="zf-U11-48K"/>
    <property type="match status" value="2"/>
</dbReference>
<feature type="compositionally biased region" description="Basic and acidic residues" evidence="4">
    <location>
        <begin position="271"/>
        <end position="300"/>
    </location>
</feature>
<keyword evidence="1" id="KW-0479">Metal-binding</keyword>
<evidence type="ECO:0000256" key="4">
    <source>
        <dbReference type="SAM" id="MobiDB-lite"/>
    </source>
</evidence>
<feature type="region of interest" description="Disordered" evidence="4">
    <location>
        <begin position="160"/>
        <end position="343"/>
    </location>
</feature>
<keyword evidence="3" id="KW-0862">Zinc</keyword>
<reference evidence="6" key="1">
    <citation type="journal article" date="2015" name="J. Med. Entomol.">
        <title>A Deep Insight Into the Sialotranscriptome of the Chagas Disease Vector, Panstrongylus megistus (Hemiptera: Heteroptera).</title>
        <authorList>
            <person name="Ribeiro J.M."/>
            <person name="Schwarz A."/>
            <person name="Francischetti I.M."/>
        </authorList>
    </citation>
    <scope>NUCLEOTIDE SEQUENCE</scope>
    <source>
        <tissue evidence="6">Salivary glands</tissue>
    </source>
</reference>
<evidence type="ECO:0000256" key="3">
    <source>
        <dbReference type="ARBA" id="ARBA00022833"/>
    </source>
</evidence>
<dbReference type="InterPro" id="IPR036236">
    <property type="entry name" value="Znf_C2H2_sf"/>
</dbReference>
<evidence type="ECO:0000256" key="2">
    <source>
        <dbReference type="ARBA" id="ARBA00022771"/>
    </source>
</evidence>
<feature type="non-terminal residue" evidence="6">
    <location>
        <position position="1"/>
    </location>
</feature>
<keyword evidence="2" id="KW-0863">Zinc-finger</keyword>
<dbReference type="PROSITE" id="PS51800">
    <property type="entry name" value="ZF_CHHC_U11_48K"/>
    <property type="match status" value="2"/>
</dbReference>
<feature type="domain" description="CHHC U11-48K-type" evidence="5">
    <location>
        <begin position="3"/>
        <end position="30"/>
    </location>
</feature>